<dbReference type="SMART" id="SM00355">
    <property type="entry name" value="ZnF_C2H2"/>
    <property type="match status" value="2"/>
</dbReference>
<evidence type="ECO:0000256" key="6">
    <source>
        <dbReference type="PROSITE-ProRule" id="PRU00042"/>
    </source>
</evidence>
<keyword evidence="5" id="KW-0539">Nucleus</keyword>
<comment type="caution">
    <text evidence="8">The sequence shown here is derived from an EMBL/GenBank/DDBJ whole genome shotgun (WGS) entry which is preliminary data.</text>
</comment>
<keyword evidence="9" id="KW-1185">Reference proteome</keyword>
<dbReference type="EMBL" id="JAGHQM010000585">
    <property type="protein sequence ID" value="KAH0559495.1"/>
    <property type="molecule type" value="Genomic_DNA"/>
</dbReference>
<dbReference type="SUPFAM" id="SSF57667">
    <property type="entry name" value="beta-beta-alpha zinc fingers"/>
    <property type="match status" value="1"/>
</dbReference>
<evidence type="ECO:0000256" key="4">
    <source>
        <dbReference type="ARBA" id="ARBA00022833"/>
    </source>
</evidence>
<dbReference type="GO" id="GO:0008270">
    <property type="term" value="F:zinc ion binding"/>
    <property type="evidence" value="ECO:0007669"/>
    <property type="project" value="UniProtKB-KW"/>
</dbReference>
<dbReference type="GO" id="GO:0000785">
    <property type="term" value="C:chromatin"/>
    <property type="evidence" value="ECO:0007669"/>
    <property type="project" value="TreeGrafter"/>
</dbReference>
<gene>
    <name evidence="8" type="ORF">GP486_003994</name>
</gene>
<evidence type="ECO:0000256" key="2">
    <source>
        <dbReference type="ARBA" id="ARBA00022737"/>
    </source>
</evidence>
<dbReference type="PANTHER" id="PTHR14003:SF23">
    <property type="entry name" value="ZINC FINGER PROTEIN 143"/>
    <property type="match status" value="1"/>
</dbReference>
<evidence type="ECO:0000256" key="5">
    <source>
        <dbReference type="ARBA" id="ARBA00023242"/>
    </source>
</evidence>
<dbReference type="GO" id="GO:0000981">
    <property type="term" value="F:DNA-binding transcription factor activity, RNA polymerase II-specific"/>
    <property type="evidence" value="ECO:0007669"/>
    <property type="project" value="UniProtKB-ARBA"/>
</dbReference>
<evidence type="ECO:0000313" key="9">
    <source>
        <dbReference type="Proteomes" id="UP000750711"/>
    </source>
</evidence>
<dbReference type="Proteomes" id="UP000750711">
    <property type="component" value="Unassembled WGS sequence"/>
</dbReference>
<keyword evidence="2" id="KW-0677">Repeat</keyword>
<evidence type="ECO:0000256" key="1">
    <source>
        <dbReference type="ARBA" id="ARBA00022723"/>
    </source>
</evidence>
<dbReference type="InterPro" id="IPR036236">
    <property type="entry name" value="Znf_C2H2_sf"/>
</dbReference>
<feature type="domain" description="C2H2-type" evidence="7">
    <location>
        <begin position="264"/>
        <end position="288"/>
    </location>
</feature>
<name>A0A9P8LC23_9PEZI</name>
<keyword evidence="3 6" id="KW-0863">Zinc-finger</keyword>
<feature type="domain" description="C2H2-type" evidence="7">
    <location>
        <begin position="236"/>
        <end position="263"/>
    </location>
</feature>
<evidence type="ECO:0000313" key="8">
    <source>
        <dbReference type="EMBL" id="KAH0559495.1"/>
    </source>
</evidence>
<organism evidence="8 9">
    <name type="scientific">Trichoglossum hirsutum</name>
    <dbReference type="NCBI Taxonomy" id="265104"/>
    <lineage>
        <taxon>Eukaryota</taxon>
        <taxon>Fungi</taxon>
        <taxon>Dikarya</taxon>
        <taxon>Ascomycota</taxon>
        <taxon>Pezizomycotina</taxon>
        <taxon>Geoglossomycetes</taxon>
        <taxon>Geoglossales</taxon>
        <taxon>Geoglossaceae</taxon>
        <taxon>Trichoglossum</taxon>
    </lineage>
</organism>
<dbReference type="PROSITE" id="PS50157">
    <property type="entry name" value="ZINC_FINGER_C2H2_2"/>
    <property type="match status" value="2"/>
</dbReference>
<protein>
    <recommendedName>
        <fullName evidence="7">C2H2-type domain-containing protein</fullName>
    </recommendedName>
</protein>
<accession>A0A9P8LC23</accession>
<evidence type="ECO:0000256" key="3">
    <source>
        <dbReference type="ARBA" id="ARBA00022771"/>
    </source>
</evidence>
<reference evidence="8" key="1">
    <citation type="submission" date="2021-03" db="EMBL/GenBank/DDBJ databases">
        <title>Comparative genomics and phylogenomic investigation of the class Geoglossomycetes provide insights into ecological specialization and systematics.</title>
        <authorList>
            <person name="Melie T."/>
            <person name="Pirro S."/>
            <person name="Miller A.N."/>
            <person name="Quandt A."/>
        </authorList>
    </citation>
    <scope>NUCLEOTIDE SEQUENCE</scope>
    <source>
        <strain evidence="8">CAQ_001_2017</strain>
    </source>
</reference>
<dbReference type="GO" id="GO:0000978">
    <property type="term" value="F:RNA polymerase II cis-regulatory region sequence-specific DNA binding"/>
    <property type="evidence" value="ECO:0007669"/>
    <property type="project" value="TreeGrafter"/>
</dbReference>
<dbReference type="FunFam" id="3.30.160.60:FF:000065">
    <property type="entry name" value="B-cell CLL/lymphoma 6, member B"/>
    <property type="match status" value="1"/>
</dbReference>
<dbReference type="PANTHER" id="PTHR14003">
    <property type="entry name" value="TRANSCRIPTIONAL REPRESSOR PROTEIN YY"/>
    <property type="match status" value="1"/>
</dbReference>
<dbReference type="FunFam" id="3.30.160.60:FF:000125">
    <property type="entry name" value="Putative zinc finger protein 143"/>
    <property type="match status" value="1"/>
</dbReference>
<sequence length="303" mass="33548">MLVLNQFGTPMVAEEGQRECSAANVPQGFLGARQRGCYQLRSYGHANFPPCKKEPTSGRSSDISESDALDASITSGFGAATAVMPPTVYDTRSQTCPDLSSPMTGSYASPMHQRASLMMLPSQQCPEPLTPQSSASVTLTMSLWGSSPASTDDVLENISPFITPIAVSTPVSPTGNTKSNASSRAELVLTSPTATRTNRARIRNSQCNKHRGKHCDKDCGKLCRLPKVYSKEDNSHKCPKCDQRFKRQEHLKRHDRVHTRERPFQCQVEKCGKRFSRSDNFKEHMRTHRKRGGRNDYVPGLEI</sequence>
<dbReference type="PROSITE" id="PS00028">
    <property type="entry name" value="ZINC_FINGER_C2H2_1"/>
    <property type="match status" value="2"/>
</dbReference>
<evidence type="ECO:0000259" key="7">
    <source>
        <dbReference type="PROSITE" id="PS50157"/>
    </source>
</evidence>
<dbReference type="InterPro" id="IPR013087">
    <property type="entry name" value="Znf_C2H2_type"/>
</dbReference>
<dbReference type="GO" id="GO:0005667">
    <property type="term" value="C:transcription regulator complex"/>
    <property type="evidence" value="ECO:0007669"/>
    <property type="project" value="TreeGrafter"/>
</dbReference>
<proteinExistence type="predicted"/>
<dbReference type="Gene3D" id="3.30.160.60">
    <property type="entry name" value="Classic Zinc Finger"/>
    <property type="match status" value="2"/>
</dbReference>
<dbReference type="AlphaFoldDB" id="A0A9P8LC23"/>
<dbReference type="Pfam" id="PF00096">
    <property type="entry name" value="zf-C2H2"/>
    <property type="match status" value="2"/>
</dbReference>
<keyword evidence="1" id="KW-0479">Metal-binding</keyword>
<keyword evidence="4" id="KW-0862">Zinc</keyword>